<evidence type="ECO:0000256" key="1">
    <source>
        <dbReference type="ARBA" id="ARBA00004613"/>
    </source>
</evidence>
<comment type="subcellular location">
    <subcellularLocation>
        <location evidence="1">Secreted</location>
    </subcellularLocation>
</comment>
<organism evidence="7 8">
    <name type="scientific">Acanthosepion pharaonis</name>
    <name type="common">Pharaoh cuttlefish</name>
    <name type="synonym">Sepia pharaonis</name>
    <dbReference type="NCBI Taxonomy" id="158019"/>
    <lineage>
        <taxon>Eukaryota</taxon>
        <taxon>Metazoa</taxon>
        <taxon>Spiralia</taxon>
        <taxon>Lophotrochozoa</taxon>
        <taxon>Mollusca</taxon>
        <taxon>Cephalopoda</taxon>
        <taxon>Coleoidea</taxon>
        <taxon>Decapodiformes</taxon>
        <taxon>Sepiida</taxon>
        <taxon>Sepiina</taxon>
        <taxon>Sepiidae</taxon>
        <taxon>Acanthosepion</taxon>
    </lineage>
</organism>
<dbReference type="Pfam" id="PF01581">
    <property type="entry name" value="FARP"/>
    <property type="match status" value="3"/>
</dbReference>
<comment type="similarity">
    <text evidence="2">Belongs to the FARP (FMRFamide related peptide) family.</text>
</comment>
<proteinExistence type="inferred from homology"/>
<keyword evidence="3" id="KW-0964">Secreted</keyword>
<evidence type="ECO:0000256" key="2">
    <source>
        <dbReference type="ARBA" id="ARBA00006356"/>
    </source>
</evidence>
<dbReference type="OrthoDB" id="5813613at2759"/>
<accession>A0A812AZH9</accession>
<sequence>MTQWASFVRAESPSNGEDLVNAAGAAVESADEPSGRSVSDSPYDMKRANQFLRIGRGSHFIRIGRGGASSFLRIGRNPLSQFVRIGKAPSSMFLRIGKSSAAGNPEVGDLAAGPSSLGDSNIDEDEVLKRASSFLRIGRSNPSTFLRIGKSAGNLDEDTAANEEIVTDDIDVPSESVAKRANAFLRIGKIPASSFVRIGRGPYGIDNRSNPRGFLSVGSRFVRIGKREAIPSETGPVHARLLPNLHDQAQ</sequence>
<protein>
    <submittedName>
        <fullName evidence="7">Uncharacterized protein</fullName>
    </submittedName>
</protein>
<reference evidence="7" key="1">
    <citation type="submission" date="2021-01" db="EMBL/GenBank/DDBJ databases">
        <authorList>
            <person name="Li R."/>
            <person name="Bekaert M."/>
        </authorList>
    </citation>
    <scope>NUCLEOTIDE SEQUENCE</scope>
    <source>
        <strain evidence="7">Farmed</strain>
    </source>
</reference>
<dbReference type="AlphaFoldDB" id="A0A812AZH9"/>
<keyword evidence="4" id="KW-0027">Amidation</keyword>
<name>A0A812AZH9_ACAPH</name>
<feature type="region of interest" description="Disordered" evidence="6">
    <location>
        <begin position="1"/>
        <end position="42"/>
    </location>
</feature>
<evidence type="ECO:0000256" key="6">
    <source>
        <dbReference type="SAM" id="MobiDB-lite"/>
    </source>
</evidence>
<evidence type="ECO:0000313" key="7">
    <source>
        <dbReference type="EMBL" id="CAE1160964.1"/>
    </source>
</evidence>
<gene>
    <name evidence="7" type="ORF">SPHA_6643</name>
</gene>
<evidence type="ECO:0000313" key="8">
    <source>
        <dbReference type="Proteomes" id="UP000597762"/>
    </source>
</evidence>
<evidence type="ECO:0000256" key="5">
    <source>
        <dbReference type="ARBA" id="ARBA00023320"/>
    </source>
</evidence>
<dbReference type="InterPro" id="IPR002544">
    <property type="entry name" value="FMRFamid-related_peptide-like"/>
</dbReference>
<dbReference type="GO" id="GO:0007218">
    <property type="term" value="P:neuropeptide signaling pathway"/>
    <property type="evidence" value="ECO:0007669"/>
    <property type="project" value="UniProtKB-KW"/>
</dbReference>
<evidence type="ECO:0000256" key="4">
    <source>
        <dbReference type="ARBA" id="ARBA00022815"/>
    </source>
</evidence>
<keyword evidence="5" id="KW-0527">Neuropeptide</keyword>
<evidence type="ECO:0000256" key="3">
    <source>
        <dbReference type="ARBA" id="ARBA00022525"/>
    </source>
</evidence>
<dbReference type="EMBL" id="CAHIKZ030000217">
    <property type="protein sequence ID" value="CAE1160964.1"/>
    <property type="molecule type" value="Genomic_DNA"/>
</dbReference>
<keyword evidence="8" id="KW-1185">Reference proteome</keyword>
<comment type="caution">
    <text evidence="7">The sequence shown here is derived from an EMBL/GenBank/DDBJ whole genome shotgun (WGS) entry which is preliminary data.</text>
</comment>
<dbReference type="GO" id="GO:0005576">
    <property type="term" value="C:extracellular region"/>
    <property type="evidence" value="ECO:0007669"/>
    <property type="project" value="UniProtKB-SubCell"/>
</dbReference>
<dbReference type="Proteomes" id="UP000597762">
    <property type="component" value="Unassembled WGS sequence"/>
</dbReference>